<evidence type="ECO:0000313" key="2">
    <source>
        <dbReference type="Proteomes" id="UP000805193"/>
    </source>
</evidence>
<dbReference type="EMBL" id="JABSTQ010011480">
    <property type="protein sequence ID" value="KAG0410857.1"/>
    <property type="molecule type" value="Genomic_DNA"/>
</dbReference>
<sequence>MLPWISLTIVGCRIRQKQAMDAEYMPSLWGVRLRGDELILDYCQKAMDNSTITRQELPCELGLRYGPHPRETMDVYGYGRVSEDAPILVFFHGGYWVEGDKDMHAFVAKPFVESGLAVVVAGYPLAPESSLDQIVESARVCMTCVIKMSKQKNSAGIIISGHSAGAHLAAMVLSSHSWTSRSESLACIKGAVLFSGVLDVKPLLSTSVAKDAAITVNQAEINSPLEIVNFFPRDVFVQLVLAEHDPPPFHRQTEGYMKALRDRGIKCELVVYSDEDHFSFFQRLMDKEDEVENLVRDWRQVKVISRIGSAGNQEVWETEHLALMPIVIQLDGEDTPSESDLSGVEPFDEA</sequence>
<gene>
    <name evidence="1" type="ORF">HPB47_012022</name>
</gene>
<proteinExistence type="predicted"/>
<dbReference type="Proteomes" id="UP000805193">
    <property type="component" value="Unassembled WGS sequence"/>
</dbReference>
<accession>A0AC60NUR9</accession>
<reference evidence="1 2" key="1">
    <citation type="journal article" date="2020" name="Cell">
        <title>Large-Scale Comparative Analyses of Tick Genomes Elucidate Their Genetic Diversity and Vector Capacities.</title>
        <authorList>
            <consortium name="Tick Genome and Microbiome Consortium (TIGMIC)"/>
            <person name="Jia N."/>
            <person name="Wang J."/>
            <person name="Shi W."/>
            <person name="Du L."/>
            <person name="Sun Y."/>
            <person name="Zhan W."/>
            <person name="Jiang J.F."/>
            <person name="Wang Q."/>
            <person name="Zhang B."/>
            <person name="Ji P."/>
            <person name="Bell-Sakyi L."/>
            <person name="Cui X.M."/>
            <person name="Yuan T.T."/>
            <person name="Jiang B.G."/>
            <person name="Yang W.F."/>
            <person name="Lam T.T."/>
            <person name="Chang Q.C."/>
            <person name="Ding S.J."/>
            <person name="Wang X.J."/>
            <person name="Zhu J.G."/>
            <person name="Ruan X.D."/>
            <person name="Zhao L."/>
            <person name="Wei J.T."/>
            <person name="Ye R.Z."/>
            <person name="Que T.C."/>
            <person name="Du C.H."/>
            <person name="Zhou Y.H."/>
            <person name="Cheng J.X."/>
            <person name="Dai P.F."/>
            <person name="Guo W.B."/>
            <person name="Han X.H."/>
            <person name="Huang E.J."/>
            <person name="Li L.F."/>
            <person name="Wei W."/>
            <person name="Gao Y.C."/>
            <person name="Liu J.Z."/>
            <person name="Shao H.Z."/>
            <person name="Wang X."/>
            <person name="Wang C.C."/>
            <person name="Yang T.C."/>
            <person name="Huo Q.B."/>
            <person name="Li W."/>
            <person name="Chen H.Y."/>
            <person name="Chen S.E."/>
            <person name="Zhou L.G."/>
            <person name="Ni X.B."/>
            <person name="Tian J.H."/>
            <person name="Sheng Y."/>
            <person name="Liu T."/>
            <person name="Pan Y.S."/>
            <person name="Xia L.Y."/>
            <person name="Li J."/>
            <person name="Zhao F."/>
            <person name="Cao W.C."/>
        </authorList>
    </citation>
    <scope>NUCLEOTIDE SEQUENCE [LARGE SCALE GENOMIC DNA]</scope>
    <source>
        <strain evidence="1">Iper-2018</strain>
    </source>
</reference>
<organism evidence="1 2">
    <name type="scientific">Ixodes persulcatus</name>
    <name type="common">Taiga tick</name>
    <dbReference type="NCBI Taxonomy" id="34615"/>
    <lineage>
        <taxon>Eukaryota</taxon>
        <taxon>Metazoa</taxon>
        <taxon>Ecdysozoa</taxon>
        <taxon>Arthropoda</taxon>
        <taxon>Chelicerata</taxon>
        <taxon>Arachnida</taxon>
        <taxon>Acari</taxon>
        <taxon>Parasitiformes</taxon>
        <taxon>Ixodida</taxon>
        <taxon>Ixodoidea</taxon>
        <taxon>Ixodidae</taxon>
        <taxon>Ixodinae</taxon>
        <taxon>Ixodes</taxon>
    </lineage>
</organism>
<comment type="caution">
    <text evidence="1">The sequence shown here is derived from an EMBL/GenBank/DDBJ whole genome shotgun (WGS) entry which is preliminary data.</text>
</comment>
<evidence type="ECO:0000313" key="1">
    <source>
        <dbReference type="EMBL" id="KAG0410857.1"/>
    </source>
</evidence>
<keyword evidence="2" id="KW-1185">Reference proteome</keyword>
<name>A0AC60NUR9_IXOPE</name>
<protein>
    <submittedName>
        <fullName evidence="1">Uncharacterized protein</fullName>
    </submittedName>
</protein>